<dbReference type="EMBL" id="LWHJ01000011">
    <property type="protein sequence ID" value="OAQ42327.1"/>
    <property type="molecule type" value="Genomic_DNA"/>
</dbReference>
<reference evidence="2 3" key="1">
    <citation type="submission" date="2016-04" db="EMBL/GenBank/DDBJ databases">
        <authorList>
            <person name="Evans L.H."/>
            <person name="Alamgir A."/>
            <person name="Owens N."/>
            <person name="Weber N.D."/>
            <person name="Virtaneva K."/>
            <person name="Barbian K."/>
            <person name="Babar A."/>
            <person name="Rosenke K."/>
        </authorList>
    </citation>
    <scope>NUCLEOTIDE SEQUENCE [LARGE SCALE GENOMIC DNA]</scope>
    <source>
        <strain evidence="2 3">CCM 8644</strain>
    </source>
</reference>
<dbReference type="AlphaFoldDB" id="A0A179DMQ2"/>
<evidence type="ECO:0000313" key="3">
    <source>
        <dbReference type="Proteomes" id="UP000078459"/>
    </source>
</evidence>
<evidence type="ECO:0008006" key="4">
    <source>
        <dbReference type="Google" id="ProtNLM"/>
    </source>
</evidence>
<sequence length="307" mass="34804">MKKIYLLLVCLIGLKCFAQQPDIALLRANYNYVHIIDTNFKEQPRKEEMLLVIGKNASIYTSFDKINRDIAMKKQVEEQMKNQEGSNNMKINVSSLGYRPTTNVDYFTFASEGKFFVKERLINNYLIEEPIPVFNWSIEKDTMSIGGFLCQKATANFKGRNWIAWFASDLPFSTGPWKLNGLPGLILEAYDDKKEVQFLFNNLEKVIAALKEKEETDLKNKVMIMGSDKFDYMGSDISLPKEGIKTSRKDFEKLKQAQKDDPQGFAKTQMAAMGMSGDIRISSVSNSKTGGAKVPVMNNPIELPAIN</sequence>
<dbReference type="NCBIfam" id="TIGR01200">
    <property type="entry name" value="GLPGLI"/>
    <property type="match status" value="1"/>
</dbReference>
<dbReference type="Pfam" id="PF09697">
    <property type="entry name" value="Porph_ging"/>
    <property type="match status" value="1"/>
</dbReference>
<protein>
    <recommendedName>
        <fullName evidence="4">GLPGLI family protein</fullName>
    </recommendedName>
</protein>
<comment type="caution">
    <text evidence="2">The sequence shown here is derived from an EMBL/GenBank/DDBJ whole genome shotgun (WGS) entry which is preliminary data.</text>
</comment>
<feature type="signal peptide" evidence="1">
    <location>
        <begin position="1"/>
        <end position="18"/>
    </location>
</feature>
<accession>A0A179DMQ2</accession>
<dbReference type="Proteomes" id="UP000078459">
    <property type="component" value="Unassembled WGS sequence"/>
</dbReference>
<dbReference type="InterPro" id="IPR005901">
    <property type="entry name" value="GLPGLI"/>
</dbReference>
<proteinExistence type="predicted"/>
<keyword evidence="1" id="KW-0732">Signal</keyword>
<dbReference type="OrthoDB" id="1440774at2"/>
<dbReference type="RefSeq" id="WP_068821355.1">
    <property type="nucleotide sequence ID" value="NZ_LWHJ01000011.1"/>
</dbReference>
<organism evidence="2 3">
    <name type="scientific">Pedobacter psychrophilus</name>
    <dbReference type="NCBI Taxonomy" id="1826909"/>
    <lineage>
        <taxon>Bacteria</taxon>
        <taxon>Pseudomonadati</taxon>
        <taxon>Bacteroidota</taxon>
        <taxon>Sphingobacteriia</taxon>
        <taxon>Sphingobacteriales</taxon>
        <taxon>Sphingobacteriaceae</taxon>
        <taxon>Pedobacter</taxon>
    </lineage>
</organism>
<reference evidence="2 3" key="2">
    <citation type="submission" date="2016-06" db="EMBL/GenBank/DDBJ databases">
        <title>Pedobacter psychrophilus sp. nov., isolated from Antarctic fragmentary rock.</title>
        <authorList>
            <person name="Svec P."/>
        </authorList>
    </citation>
    <scope>NUCLEOTIDE SEQUENCE [LARGE SCALE GENOMIC DNA]</scope>
    <source>
        <strain evidence="2 3">CCM 8644</strain>
    </source>
</reference>
<feature type="chain" id="PRO_5008100676" description="GLPGLI family protein" evidence="1">
    <location>
        <begin position="19"/>
        <end position="307"/>
    </location>
</feature>
<evidence type="ECO:0000256" key="1">
    <source>
        <dbReference type="SAM" id="SignalP"/>
    </source>
</evidence>
<evidence type="ECO:0000313" key="2">
    <source>
        <dbReference type="EMBL" id="OAQ42327.1"/>
    </source>
</evidence>
<gene>
    <name evidence="2" type="ORF">A5893_04245</name>
</gene>
<name>A0A179DMQ2_9SPHI</name>
<keyword evidence="3" id="KW-1185">Reference proteome</keyword>
<dbReference type="STRING" id="1826909.A5893_04245"/>